<evidence type="ECO:0008006" key="4">
    <source>
        <dbReference type="Google" id="ProtNLM"/>
    </source>
</evidence>
<reference evidence="2" key="1">
    <citation type="submission" date="2023-03" db="EMBL/GenBank/DDBJ databases">
        <title>Electrophorus voltai genome.</title>
        <authorList>
            <person name="Bian C."/>
        </authorList>
    </citation>
    <scope>NUCLEOTIDE SEQUENCE</scope>
    <source>
        <strain evidence="2">CB-2022</strain>
        <tissue evidence="2">Muscle</tissue>
    </source>
</reference>
<feature type="region of interest" description="Disordered" evidence="1">
    <location>
        <begin position="426"/>
        <end position="452"/>
    </location>
</feature>
<feature type="region of interest" description="Disordered" evidence="1">
    <location>
        <begin position="574"/>
        <end position="617"/>
    </location>
</feature>
<feature type="compositionally biased region" description="Basic and acidic residues" evidence="1">
    <location>
        <begin position="206"/>
        <end position="225"/>
    </location>
</feature>
<dbReference type="Proteomes" id="UP001239994">
    <property type="component" value="Unassembled WGS sequence"/>
</dbReference>
<gene>
    <name evidence="2" type="ORF">P4O66_012696</name>
</gene>
<organism evidence="2 3">
    <name type="scientific">Electrophorus voltai</name>
    <dbReference type="NCBI Taxonomy" id="2609070"/>
    <lineage>
        <taxon>Eukaryota</taxon>
        <taxon>Metazoa</taxon>
        <taxon>Chordata</taxon>
        <taxon>Craniata</taxon>
        <taxon>Vertebrata</taxon>
        <taxon>Euteleostomi</taxon>
        <taxon>Actinopterygii</taxon>
        <taxon>Neopterygii</taxon>
        <taxon>Teleostei</taxon>
        <taxon>Ostariophysi</taxon>
        <taxon>Gymnotiformes</taxon>
        <taxon>Gymnotoidei</taxon>
        <taxon>Gymnotidae</taxon>
        <taxon>Electrophorus</taxon>
    </lineage>
</organism>
<feature type="region of interest" description="Disordered" evidence="1">
    <location>
        <begin position="108"/>
        <end position="246"/>
    </location>
</feature>
<feature type="compositionally biased region" description="Basic and acidic residues" evidence="1">
    <location>
        <begin position="187"/>
        <end position="200"/>
    </location>
</feature>
<sequence>MAYARMLLWKQHKHRNFHHELQEVQRHPMGSACHSYCGGGSRLMLICVVNVCLLSSSRFSVSLSLSQLVRLILFLQRMPVVGSGPQREVEVELAVENVMTLLGVGVREKGGGEERGEEKRERAREEKRERAREERGKRNGKERGKREGRETGKRNGKEKRERAREEKRERAREERGKRNGKRNGKRQNQERGGENTGARENRRRAERQEGPAEQEAGDRVERESSGVDGSITARGHKPNPVMVSRTSGPSRLAASLNGVALSPVERLFLYPLLYSLYTYDCAATSSSITIVKFADDTVVMGLILDNDERAHLTHLENWCQEDHLLLNVRKTKELIVDCFKKQERHYQPVRINGTTVERVGFRRLGRIRDFGLPSKVLQNFYTCTIDSILMGNITVWFGNYTKQDRQALQSVVRASLIQNFLTCRSSTTSGARPRPGGPCEGPPLSQQQDLLSFEPPSSGWDPGWHPFLKVSGRPKDQTGEQGRENTKLCRASRTTLPEGHGTSMEQEAVECVVFVVEVVEMELVVEEEVEVEVLVEVVVYSLTCVRGASSLRLRLGDLEWGSEMPRFLPAHAQKTGVTAAGPARRGVECSGSPAEAHSKPSTGDSGGGGTARPTGSWDPQEMFVEYTHLFSSHANARNTLGVPMTPKAVITDCLLV</sequence>
<protein>
    <recommendedName>
        <fullName evidence="4">Reverse transcriptase domain-containing protein</fullName>
    </recommendedName>
</protein>
<dbReference type="AlphaFoldDB" id="A0AAD8Z567"/>
<keyword evidence="3" id="KW-1185">Reference proteome</keyword>
<evidence type="ECO:0000256" key="1">
    <source>
        <dbReference type="SAM" id="MobiDB-lite"/>
    </source>
</evidence>
<proteinExistence type="predicted"/>
<name>A0AAD8Z567_9TELE</name>
<feature type="compositionally biased region" description="Basic and acidic residues" evidence="1">
    <location>
        <begin position="108"/>
        <end position="177"/>
    </location>
</feature>
<accession>A0AAD8Z567</accession>
<dbReference type="EMBL" id="JAROKS010000019">
    <property type="protein sequence ID" value="KAK1792772.1"/>
    <property type="molecule type" value="Genomic_DNA"/>
</dbReference>
<evidence type="ECO:0000313" key="3">
    <source>
        <dbReference type="Proteomes" id="UP001239994"/>
    </source>
</evidence>
<comment type="caution">
    <text evidence="2">The sequence shown here is derived from an EMBL/GenBank/DDBJ whole genome shotgun (WGS) entry which is preliminary data.</text>
</comment>
<evidence type="ECO:0000313" key="2">
    <source>
        <dbReference type="EMBL" id="KAK1792772.1"/>
    </source>
</evidence>